<dbReference type="RefSeq" id="WP_130446334.1">
    <property type="nucleotide sequence ID" value="NZ_SHKR01000013.1"/>
</dbReference>
<dbReference type="EMBL" id="SHKR01000013">
    <property type="protein sequence ID" value="RZU14161.1"/>
    <property type="molecule type" value="Genomic_DNA"/>
</dbReference>
<proteinExistence type="predicted"/>
<dbReference type="InterPro" id="IPR036291">
    <property type="entry name" value="NAD(P)-bd_dom_sf"/>
</dbReference>
<dbReference type="Proteomes" id="UP000292027">
    <property type="component" value="Unassembled WGS sequence"/>
</dbReference>
<gene>
    <name evidence="2" type="ORF">EV645_5025</name>
</gene>
<accession>A0A4Q7WUW4</accession>
<keyword evidence="3" id="KW-1185">Reference proteome</keyword>
<reference evidence="2 3" key="1">
    <citation type="journal article" date="2015" name="Stand. Genomic Sci.">
        <title>Genomic Encyclopedia of Bacterial and Archaeal Type Strains, Phase III: the genomes of soil and plant-associated and newly described type strains.</title>
        <authorList>
            <person name="Whitman W.B."/>
            <person name="Woyke T."/>
            <person name="Klenk H.P."/>
            <person name="Zhou Y."/>
            <person name="Lilburn T.G."/>
            <person name="Beck B.J."/>
            <person name="De Vos P."/>
            <person name="Vandamme P."/>
            <person name="Eisen J.A."/>
            <person name="Garrity G."/>
            <person name="Hugenholtz P."/>
            <person name="Kyrpides N.C."/>
        </authorList>
    </citation>
    <scope>NUCLEOTIDE SEQUENCE [LARGE SCALE GENOMIC DNA]</scope>
    <source>
        <strain evidence="2 3">VKM Ac-2540</strain>
    </source>
</reference>
<dbReference type="Gene3D" id="3.40.50.720">
    <property type="entry name" value="NAD(P)-binding Rossmann-like Domain"/>
    <property type="match status" value="1"/>
</dbReference>
<dbReference type="InterPro" id="IPR016040">
    <property type="entry name" value="NAD(P)-bd_dom"/>
</dbReference>
<dbReference type="PANTHER" id="PTHR43162">
    <property type="match status" value="1"/>
</dbReference>
<dbReference type="AlphaFoldDB" id="A0A4Q7WUW4"/>
<comment type="caution">
    <text evidence="2">The sequence shown here is derived from an EMBL/GenBank/DDBJ whole genome shotgun (WGS) entry which is preliminary data.</text>
</comment>
<organism evidence="2 3">
    <name type="scientific">Kribbella rubisoli</name>
    <dbReference type="NCBI Taxonomy" id="3075929"/>
    <lineage>
        <taxon>Bacteria</taxon>
        <taxon>Bacillati</taxon>
        <taxon>Actinomycetota</taxon>
        <taxon>Actinomycetes</taxon>
        <taxon>Propionibacteriales</taxon>
        <taxon>Kribbellaceae</taxon>
        <taxon>Kribbella</taxon>
    </lineage>
</organism>
<sequence>MNKFLVLGGTGTTGRRIAARLRSTGHEVRTASRTGSDVRLDLDDQSTWAPALDGITAAYLMEPTVRPGDRLAHFTEQALAKGVRRLVLLSASRASDSDHPLHGVEQTVRGSDAEWTILHPNWFAQNFTEGPWKNAVRSGTLALPAGDGRTPFIDADDIADVATAALTTSDQAGRTYELTGPEAITFTEAANQLTEAGLPVEYVALSPAEYTEQQVAKGVPRAGAELLTDILASIANGHGGEPTTDVEQALGRPARTFKAFAHDRDTTSA</sequence>
<protein>
    <submittedName>
        <fullName evidence="2">Uncharacterized protein YbjT (DUF2867 family)</fullName>
    </submittedName>
</protein>
<dbReference type="InterPro" id="IPR051604">
    <property type="entry name" value="Ergot_Alk_Oxidoreductase"/>
</dbReference>
<evidence type="ECO:0000259" key="1">
    <source>
        <dbReference type="Pfam" id="PF13460"/>
    </source>
</evidence>
<feature type="domain" description="NAD(P)-binding" evidence="1">
    <location>
        <begin position="8"/>
        <end position="167"/>
    </location>
</feature>
<dbReference type="Gene3D" id="3.90.25.10">
    <property type="entry name" value="UDP-galactose 4-epimerase, domain 1"/>
    <property type="match status" value="1"/>
</dbReference>
<evidence type="ECO:0000313" key="2">
    <source>
        <dbReference type="EMBL" id="RZU14161.1"/>
    </source>
</evidence>
<dbReference type="SUPFAM" id="SSF51735">
    <property type="entry name" value="NAD(P)-binding Rossmann-fold domains"/>
    <property type="match status" value="1"/>
</dbReference>
<name>A0A4Q7WUW4_9ACTN</name>
<evidence type="ECO:0000313" key="3">
    <source>
        <dbReference type="Proteomes" id="UP000292027"/>
    </source>
</evidence>
<dbReference type="Pfam" id="PF13460">
    <property type="entry name" value="NAD_binding_10"/>
    <property type="match status" value="1"/>
</dbReference>
<dbReference type="OrthoDB" id="3250520at2"/>
<dbReference type="PANTHER" id="PTHR43162:SF1">
    <property type="entry name" value="PRESTALK A DIFFERENTIATION PROTEIN A"/>
    <property type="match status" value="1"/>
</dbReference>